<dbReference type="RefSeq" id="WP_054581718.1">
    <property type="nucleotide sequence ID" value="NZ_CP012808.1"/>
</dbReference>
<accession>A0A0N9WER9</accession>
<evidence type="ECO:0000259" key="1">
    <source>
        <dbReference type="Pfam" id="PF06812"/>
    </source>
</evidence>
<proteinExistence type="predicted"/>
<dbReference type="InterPro" id="IPR010657">
    <property type="entry name" value="ImpA_N"/>
</dbReference>
<dbReference type="EMBL" id="CP012808">
    <property type="protein sequence ID" value="ALH95830.1"/>
    <property type="molecule type" value="Genomic_DNA"/>
</dbReference>
<evidence type="ECO:0000313" key="3">
    <source>
        <dbReference type="Proteomes" id="UP000064939"/>
    </source>
</evidence>
<reference evidence="2 3" key="1">
    <citation type="journal article" date="2015" name="Int. J. Syst. Evol. Microbiol.">
        <title>Acinetobacter equi sp. nov. isolated from horse faeces.</title>
        <authorList>
            <person name="Poppel M.T."/>
            <person name="Skiebe E."/>
            <person name="Laue M."/>
            <person name="Bergmann H."/>
            <person name="Ebersberger I."/>
            <person name="Garn T."/>
            <person name="Fruth A."/>
            <person name="Baumgardt S."/>
            <person name="Busse H.J."/>
            <person name="Wilharm G."/>
        </authorList>
    </citation>
    <scope>NUCLEOTIDE SEQUENCE [LARGE SCALE GENOMIC DNA]</scope>
    <source>
        <strain evidence="2 3">114</strain>
    </source>
</reference>
<sequence>MNIVVEDFLQPISDIQQCGEDLSFSNEFHEIKQAKTQDDPLLDQGDWVTEPKQADWSFVAKKSSELLRTKTKDIRLLTWATEAWANLYGFQGIEKGLELSHRILEQYWLTIHPIIEDDDLDQRLGLLQGLITQLPALIKKVPLTTAQPFYSLSEYERRLYQQNTLRKSSEDSDFHEKSNIMDEFDQAISATSKNFQLNNYQDFEKIFTHWESIKQVLDMLMGLEAPSFASIDSQLTDIRTSLKKIYKIDTILPQQNLNQEVSSSQEPSVTNTSSQDMAPNMINQSQYSFNVSPQSHIQNREQALVVLEQIAQYFKENEPHSPVSYMLEKTIKWSQMPLHEWLSQVIKNDNPLENVQELLGVKQESNESNNW</sequence>
<dbReference type="NCBIfam" id="TIGR03363">
    <property type="entry name" value="VI_chp_8"/>
    <property type="match status" value="1"/>
</dbReference>
<dbReference type="STRING" id="1324350.AOY20_09995"/>
<dbReference type="InterPro" id="IPR017740">
    <property type="entry name" value="TssA-like"/>
</dbReference>
<dbReference type="Proteomes" id="UP000064939">
    <property type="component" value="Chromosome"/>
</dbReference>
<dbReference type="PANTHER" id="PTHR37951:SF1">
    <property type="entry name" value="TYPE VI SECRETION SYSTEM COMPONENT TSSA1"/>
    <property type="match status" value="1"/>
</dbReference>
<dbReference type="OrthoDB" id="9771118at2"/>
<name>A0A0N9WER9_9GAMM</name>
<feature type="domain" description="ImpA N-terminal" evidence="1">
    <location>
        <begin position="9"/>
        <end position="130"/>
    </location>
</feature>
<gene>
    <name evidence="2" type="ORF">AOY20_09995</name>
</gene>
<dbReference type="KEGG" id="aei:AOY20_09995"/>
<keyword evidence="3" id="KW-1185">Reference proteome</keyword>
<evidence type="ECO:0000313" key="2">
    <source>
        <dbReference type="EMBL" id="ALH95830.1"/>
    </source>
</evidence>
<dbReference type="Pfam" id="PF06812">
    <property type="entry name" value="ImpA_N"/>
    <property type="match status" value="1"/>
</dbReference>
<organism evidence="2 3">
    <name type="scientific">Acinetobacter equi</name>
    <dbReference type="NCBI Taxonomy" id="1324350"/>
    <lineage>
        <taxon>Bacteria</taxon>
        <taxon>Pseudomonadati</taxon>
        <taxon>Pseudomonadota</taxon>
        <taxon>Gammaproteobacteria</taxon>
        <taxon>Moraxellales</taxon>
        <taxon>Moraxellaceae</taxon>
        <taxon>Acinetobacter</taxon>
    </lineage>
</organism>
<protein>
    <submittedName>
        <fullName evidence="2">Type VI secretion protein</fullName>
    </submittedName>
</protein>
<dbReference type="PANTHER" id="PTHR37951">
    <property type="entry name" value="CYTOPLASMIC PROTEIN-RELATED"/>
    <property type="match status" value="1"/>
</dbReference>
<dbReference type="AlphaFoldDB" id="A0A0N9WER9"/>